<dbReference type="SUPFAM" id="SSF47473">
    <property type="entry name" value="EF-hand"/>
    <property type="match status" value="1"/>
</dbReference>
<dbReference type="InterPro" id="IPR002048">
    <property type="entry name" value="EF_hand_dom"/>
</dbReference>
<evidence type="ECO:0000256" key="3">
    <source>
        <dbReference type="ARBA" id="ARBA00022723"/>
    </source>
</evidence>
<keyword evidence="5" id="KW-0206">Cytoskeleton</keyword>
<keyword evidence="2" id="KW-0963">Cytoplasm</keyword>
<dbReference type="GO" id="GO:0005882">
    <property type="term" value="C:intermediate filament"/>
    <property type="evidence" value="ECO:0007669"/>
    <property type="project" value="TreeGrafter"/>
</dbReference>
<dbReference type="PANTHER" id="PTHR23169:SF33">
    <property type="entry name" value="MICROTUBULE-ACTIN CROSS-LINKING FACTOR 1, ISOFORMS 1_2_3_5"/>
    <property type="match status" value="1"/>
</dbReference>
<feature type="compositionally biased region" description="Basic and acidic residues" evidence="6">
    <location>
        <begin position="144"/>
        <end position="158"/>
    </location>
</feature>
<feature type="compositionally biased region" description="Polar residues" evidence="6">
    <location>
        <begin position="104"/>
        <end position="125"/>
    </location>
</feature>
<dbReference type="GO" id="GO:0008017">
    <property type="term" value="F:microtubule binding"/>
    <property type="evidence" value="ECO:0007669"/>
    <property type="project" value="InterPro"/>
</dbReference>
<comment type="subcellular location">
    <subcellularLocation>
        <location evidence="1">Cytoplasm</location>
        <location evidence="1">Cytoskeleton</location>
    </subcellularLocation>
</comment>
<dbReference type="PROSITE" id="PS50222">
    <property type="entry name" value="EF_HAND_2"/>
    <property type="match status" value="1"/>
</dbReference>
<dbReference type="InterPro" id="IPR003108">
    <property type="entry name" value="GAR_dom"/>
</dbReference>
<feature type="region of interest" description="Disordered" evidence="6">
    <location>
        <begin position="1"/>
        <end position="160"/>
    </location>
</feature>
<reference evidence="9 10" key="1">
    <citation type="submission" date="2019-06" db="EMBL/GenBank/DDBJ databases">
        <title>Draft genomes of female and male turbot (Scophthalmus maximus).</title>
        <authorList>
            <person name="Xu H."/>
            <person name="Xu X.-W."/>
            <person name="Shao C."/>
            <person name="Chen S."/>
        </authorList>
    </citation>
    <scope>NUCLEOTIDE SEQUENCE [LARGE SCALE GENOMIC DNA]</scope>
    <source>
        <strain evidence="9">Ysfricsl-2016a</strain>
        <tissue evidence="9">Blood</tissue>
    </source>
</reference>
<dbReference type="GO" id="GO:0005198">
    <property type="term" value="F:structural molecule activity"/>
    <property type="evidence" value="ECO:0007669"/>
    <property type="project" value="TreeGrafter"/>
</dbReference>
<comment type="caution">
    <text evidence="9">The sequence shown here is derived from an EMBL/GenBank/DDBJ whole genome shotgun (WGS) entry which is preliminary data.</text>
</comment>
<dbReference type="Pfam" id="PF02187">
    <property type="entry name" value="GAS2"/>
    <property type="match status" value="1"/>
</dbReference>
<evidence type="ECO:0000256" key="6">
    <source>
        <dbReference type="SAM" id="MobiDB-lite"/>
    </source>
</evidence>
<dbReference type="Pfam" id="PF00435">
    <property type="entry name" value="Spectrin"/>
    <property type="match status" value="7"/>
</dbReference>
<evidence type="ECO:0000313" key="10">
    <source>
        <dbReference type="Proteomes" id="UP000438429"/>
    </source>
</evidence>
<dbReference type="InterPro" id="IPR018159">
    <property type="entry name" value="Spectrin/alpha-actinin"/>
</dbReference>
<feature type="compositionally biased region" description="Low complexity" evidence="6">
    <location>
        <begin position="91"/>
        <end position="103"/>
    </location>
</feature>
<evidence type="ECO:0000256" key="1">
    <source>
        <dbReference type="ARBA" id="ARBA00004245"/>
    </source>
</evidence>
<evidence type="ECO:0000313" key="9">
    <source>
        <dbReference type="EMBL" id="KAF0045065.1"/>
    </source>
</evidence>
<sequence length="1980" mass="225054">MGNLVSRPSCLGQKSKHVRSDEDFLKECYQRRRGRQSPEQHGETKQEEAVEDKPGDGADKERESEGNKDTQEIDYKREEGTHTPISDKPLRSSPASTIRSSSTLENAWHNSPSPIKTSRNGTLTKRTMPPEFTRSPLAYPYNDSTERRASFQRRDSREGSPWSWKTVASREVTEVTEVTETVVTEIVEVTEYPSGDKGGDPIVTRTVRILNGVADELAEGTRSALALQDVATDSETFLHNLNALLTWVSEIEELTANQKAPSSEVKVVKAQLQEQKLLQRLLTDRRRSMGSMMLEGPRLAEAHPGEEGEQAKVKLSTLQQKWEALQLEAEQRRASLELILPRAQRFQVGVDSLQQWFTSVEQALAELRNAERVMLRLSEATDRAKTVVEEIQVKTTELGKIQKSGHDLMEVISEEEAQQVQEKMDALRIRCSVLSLSSLDVLQRLEQALEASSRCTSSQEDLHLWLGRIERELLGAAGAQTHAGDAVLCAAERQRLEEAVVKEMAWFKETALGLEKLKTIQLHPEFIAEQLHEQKILAVEILQHRFNIEKMVKIAEILLTYSDEGETCDLRTPLDVLQEQCNTTSATNSHAVLQLEHAQSLLLQFSEGLAEVSPWLEETQTLVGHLSLSTISYEAFREQQELLQGLRESIAEHRPLIARLCSLAKRLSELNPAQGDEFCRRAADAEEQHGAIRDRVRETASLLEESLPRFTQLNERTTLIRESLDRLRGRIQTPTSLQGLTPRIREQLQDNKHTLAELCKLELGLSGVRTQADELLANTQAAGDGSIGTAIQERVSGLSRLWDETSAQAQERESWLLKLLDLASKFWSDVGEATAALGDAQQAVLDLNASRTDSETIRQSLETMQTVREDIDSVQGDLDTLGVVGMDLMSACGETDKPDVTKSLDELYCTWNNLSKLWNECHKKLEESLRMALHYQDTMQGLFEWLKSAELRSTEEFMVGTDLESVKEQLCDLKEFKRELYQKKIEIESLSHRFVCRLSPGSERPGSVSPLCDFRLRWDSLESETVGRQHQLECALLGLGQFQNTLDELCTWLSRTAEQLQGSQPISIDLQACEIELAKHKVLRNDVMSHVRTMESLNQAGRGLLEVGSGDQSRLEQLNESWEFVRCETERRQLELENKLSQVQDVTMEIQDLLQWLENTDLRLSSSKTMWGMPDSASERLSAHLELCNEMESKHHAFTDVKSAIHRMLESSNVLRGSSTEHGLSILEQKWTSVCGKVQERKAKLTEGLSLAKEFHSNVQELLTKMSKCEESIGLFPSPSFVLDTVCSQLQDHRTLVNEVNGYCEKKAAVVTTGCRLTELSRKEDCDVIHNLMMTVQDRFKKLQQRASERGRTLEEVKKNAKQFSESWRLLVDWMTEVEQTLDTHKEIAVSHEEIKQQLAEQKEFQKLLRSKRPMYEATLKSGRSLRQRAQTGRDRQHLENLLAELKDTWDTIGGKSVERQHKLEEALLFSGRFTDALQALNDWLYRAEPRLAEDVPVGGDKDMVNNLVDKHKAFQKELGKRAGCIKTLRRSVRDLTRSSTADAHWLQEQMDELAGRWEAVCKLSVSKQDRLEAALQQAVKFDGLVHSFMERLTEAERTLKYGLMPEDEGGLLAFRKQHEESVSALQSQAVELEHIQRLGEEMLASCHPDSIITLKSWISVTKTRYEEVQTWAQQQGQKVQASLAALEAEREEVQRLLDWISSAEEALHLREHEPVPEATEQNQELVEQHAVQFPSVQDTFRFLLIQIAVFNSLSFSFTHISERRSTLRLQPVVPVPLEHLDPQTPQLCQLMEEFANFDFNVWRKRYMLWISHLKSRILDVFRSIDRDQDGRISQKEFIDYVLASKFPTNSLEMNAVATIFDMNSDGFIDYYEFFGDSQQLRMVRILRSTLMVRVGGGWTALDEFLVKNDPCRVKGRTNLKIKAKYLSPAGSTSKGLTVSRSNSSLSLYSSASAPTSPMTRKARSHLRPVTNRRSDIWLF</sequence>
<dbReference type="Gene3D" id="1.20.58.60">
    <property type="match status" value="11"/>
</dbReference>
<dbReference type="Gene3D" id="3.30.920.20">
    <property type="entry name" value="Gas2-like domain"/>
    <property type="match status" value="1"/>
</dbReference>
<keyword evidence="4" id="KW-0106">Calcium</keyword>
<dbReference type="GO" id="GO:0045104">
    <property type="term" value="P:intermediate filament cytoskeleton organization"/>
    <property type="evidence" value="ECO:0007669"/>
    <property type="project" value="InterPro"/>
</dbReference>
<accession>A0A6A4TIH1</accession>
<protein>
    <recommendedName>
        <fullName evidence="11">Microtubule-actin cross-linking factor 1-like</fullName>
    </recommendedName>
</protein>
<dbReference type="GO" id="GO:0005509">
    <property type="term" value="F:calcium ion binding"/>
    <property type="evidence" value="ECO:0007669"/>
    <property type="project" value="InterPro"/>
</dbReference>
<dbReference type="Proteomes" id="UP000438429">
    <property type="component" value="Unassembled WGS sequence"/>
</dbReference>
<dbReference type="SUPFAM" id="SSF143575">
    <property type="entry name" value="GAS2 domain-like"/>
    <property type="match status" value="1"/>
</dbReference>
<dbReference type="PROSITE" id="PS00018">
    <property type="entry name" value="EF_HAND_1"/>
    <property type="match status" value="2"/>
</dbReference>
<dbReference type="GO" id="GO:0042060">
    <property type="term" value="P:wound healing"/>
    <property type="evidence" value="ECO:0007669"/>
    <property type="project" value="TreeGrafter"/>
</dbReference>
<dbReference type="SMART" id="SM00054">
    <property type="entry name" value="EFh"/>
    <property type="match status" value="2"/>
</dbReference>
<dbReference type="CDD" id="cd00051">
    <property type="entry name" value="EFh"/>
    <property type="match status" value="1"/>
</dbReference>
<evidence type="ECO:0000259" key="7">
    <source>
        <dbReference type="PROSITE" id="PS50222"/>
    </source>
</evidence>
<evidence type="ECO:0000256" key="2">
    <source>
        <dbReference type="ARBA" id="ARBA00022490"/>
    </source>
</evidence>
<dbReference type="PROSITE" id="PS51460">
    <property type="entry name" value="GAR"/>
    <property type="match status" value="1"/>
</dbReference>
<proteinExistence type="predicted"/>
<organism evidence="9 10">
    <name type="scientific">Scophthalmus maximus</name>
    <name type="common">Turbot</name>
    <name type="synonym">Psetta maxima</name>
    <dbReference type="NCBI Taxonomy" id="52904"/>
    <lineage>
        <taxon>Eukaryota</taxon>
        <taxon>Metazoa</taxon>
        <taxon>Chordata</taxon>
        <taxon>Craniata</taxon>
        <taxon>Vertebrata</taxon>
        <taxon>Euteleostomi</taxon>
        <taxon>Actinopterygii</taxon>
        <taxon>Neopterygii</taxon>
        <taxon>Teleostei</taxon>
        <taxon>Neoteleostei</taxon>
        <taxon>Acanthomorphata</taxon>
        <taxon>Carangaria</taxon>
        <taxon>Pleuronectiformes</taxon>
        <taxon>Pleuronectoidei</taxon>
        <taxon>Scophthalmidae</taxon>
        <taxon>Scophthalmus</taxon>
    </lineage>
</organism>
<dbReference type="FunFam" id="1.20.58.60:FF:000001">
    <property type="entry name" value="Microtubule-actin cross-linking factor 1"/>
    <property type="match status" value="3"/>
</dbReference>
<dbReference type="InterPro" id="IPR036534">
    <property type="entry name" value="GAR_dom_sf"/>
</dbReference>
<gene>
    <name evidence="9" type="ORF">F2P81_001594</name>
</gene>
<feature type="domain" description="EF-hand" evidence="7">
    <location>
        <begin position="1813"/>
        <end position="1848"/>
    </location>
</feature>
<evidence type="ECO:0000256" key="4">
    <source>
        <dbReference type="ARBA" id="ARBA00022837"/>
    </source>
</evidence>
<dbReference type="InterPro" id="IPR043197">
    <property type="entry name" value="Plakin"/>
</dbReference>
<evidence type="ECO:0000259" key="8">
    <source>
        <dbReference type="PROSITE" id="PS51460"/>
    </source>
</evidence>
<dbReference type="InterPro" id="IPR018247">
    <property type="entry name" value="EF_Hand_1_Ca_BS"/>
</dbReference>
<dbReference type="GO" id="GO:0005886">
    <property type="term" value="C:plasma membrane"/>
    <property type="evidence" value="ECO:0007669"/>
    <property type="project" value="UniProtKB-SubCell"/>
</dbReference>
<dbReference type="PANTHER" id="PTHR23169">
    <property type="entry name" value="ENVOPLAKIN"/>
    <property type="match status" value="1"/>
</dbReference>
<dbReference type="SUPFAM" id="SSF46966">
    <property type="entry name" value="Spectrin repeat"/>
    <property type="match status" value="11"/>
</dbReference>
<feature type="compositionally biased region" description="Basic and acidic residues" evidence="6">
    <location>
        <begin position="18"/>
        <end position="81"/>
    </location>
</feature>
<dbReference type="SMART" id="SM00243">
    <property type="entry name" value="GAS2"/>
    <property type="match status" value="1"/>
</dbReference>
<dbReference type="InterPro" id="IPR002017">
    <property type="entry name" value="Spectrin_repeat"/>
</dbReference>
<dbReference type="SMART" id="SM00150">
    <property type="entry name" value="SPEC"/>
    <property type="match status" value="12"/>
</dbReference>
<dbReference type="CDD" id="cd00176">
    <property type="entry name" value="SPEC"/>
    <property type="match status" value="7"/>
</dbReference>
<evidence type="ECO:0000256" key="5">
    <source>
        <dbReference type="ARBA" id="ARBA00023212"/>
    </source>
</evidence>
<evidence type="ECO:0008006" key="11">
    <source>
        <dbReference type="Google" id="ProtNLM"/>
    </source>
</evidence>
<feature type="domain" description="GAR" evidence="8">
    <location>
        <begin position="1834"/>
        <end position="1913"/>
    </location>
</feature>
<dbReference type="Pfam" id="PF13202">
    <property type="entry name" value="EF-hand_5"/>
    <property type="match status" value="1"/>
</dbReference>
<name>A0A6A4TIH1_SCOMX</name>
<keyword evidence="3" id="KW-0479">Metal-binding</keyword>
<dbReference type="EMBL" id="VEVO01000002">
    <property type="protein sequence ID" value="KAF0045065.1"/>
    <property type="molecule type" value="Genomic_DNA"/>
</dbReference>
<dbReference type="GO" id="GO:0005737">
    <property type="term" value="C:cytoplasm"/>
    <property type="evidence" value="ECO:0007669"/>
    <property type="project" value="TreeGrafter"/>
</dbReference>
<dbReference type="InterPro" id="IPR011992">
    <property type="entry name" value="EF-hand-dom_pair"/>
</dbReference>